<dbReference type="CDD" id="cd19946">
    <property type="entry name" value="GlpA-like_Fer2_BFD-like"/>
    <property type="match status" value="1"/>
</dbReference>
<comment type="pathway">
    <text evidence="4">Polyol metabolism; glycerol degradation via glycerol kinase pathway; glycerone phosphate from sn-glycerol 3-phosphate (anaerobic route): step 1/1.</text>
</comment>
<dbReference type="EC" id="1.1.5.3" evidence="7"/>
<dbReference type="Pfam" id="PF01266">
    <property type="entry name" value="DAO"/>
    <property type="match status" value="1"/>
</dbReference>
<feature type="domain" description="BFD-like [2Fe-2S]-binding" evidence="15">
    <location>
        <begin position="455"/>
        <end position="503"/>
    </location>
</feature>
<evidence type="ECO:0000256" key="9">
    <source>
        <dbReference type="ARBA" id="ARBA00022630"/>
    </source>
</evidence>
<dbReference type="FunFam" id="3.50.50.60:FF:000096">
    <property type="entry name" value="Glycerol-3-phosphate dehydrogenase"/>
    <property type="match status" value="1"/>
</dbReference>
<evidence type="ECO:0000313" key="16">
    <source>
        <dbReference type="EMBL" id="RLM20709.1"/>
    </source>
</evidence>
<protein>
    <recommendedName>
        <fullName evidence="7">glycerol-3-phosphate dehydrogenase</fullName>
        <ecNumber evidence="7">1.1.5.3</ecNumber>
    </recommendedName>
</protein>
<evidence type="ECO:0000256" key="4">
    <source>
        <dbReference type="ARBA" id="ARBA00005157"/>
    </source>
</evidence>
<dbReference type="Gene3D" id="3.50.50.60">
    <property type="entry name" value="FAD/NAD(P)-binding domain"/>
    <property type="match status" value="3"/>
</dbReference>
<dbReference type="InterPro" id="IPR006076">
    <property type="entry name" value="FAD-dep_OxRdtase"/>
</dbReference>
<dbReference type="NCBIfam" id="NF008313">
    <property type="entry name" value="PRK11101.1"/>
    <property type="match status" value="1"/>
</dbReference>
<evidence type="ECO:0000256" key="2">
    <source>
        <dbReference type="ARBA" id="ARBA00001974"/>
    </source>
</evidence>
<dbReference type="Pfam" id="PF04324">
    <property type="entry name" value="Fer2_BFD"/>
    <property type="match status" value="1"/>
</dbReference>
<comment type="subcellular location">
    <subcellularLocation>
        <location evidence="3">Cell membrane</location>
        <topology evidence="3">Peripheral membrane protein</topology>
    </subcellularLocation>
</comment>
<dbReference type="GO" id="GO:0004368">
    <property type="term" value="F:glycerol-3-phosphate dehydrogenase (quinone) activity"/>
    <property type="evidence" value="ECO:0007669"/>
    <property type="project" value="UniProtKB-EC"/>
</dbReference>
<dbReference type="GO" id="GO:0005886">
    <property type="term" value="C:plasma membrane"/>
    <property type="evidence" value="ECO:0007669"/>
    <property type="project" value="UniProtKB-SubCell"/>
</dbReference>
<evidence type="ECO:0000313" key="17">
    <source>
        <dbReference type="Proteomes" id="UP000285648"/>
    </source>
</evidence>
<comment type="cofactor">
    <cofactor evidence="2">
        <name>FAD</name>
        <dbReference type="ChEBI" id="CHEBI:57692"/>
    </cofactor>
</comment>
<name>A0A421DLE4_9GAMM</name>
<evidence type="ECO:0000256" key="13">
    <source>
        <dbReference type="ARBA" id="ARBA00049055"/>
    </source>
</evidence>
<proteinExistence type="inferred from homology"/>
<dbReference type="Gene3D" id="1.10.10.1100">
    <property type="entry name" value="BFD-like [2Fe-2S]-binding domain"/>
    <property type="match status" value="1"/>
</dbReference>
<keyword evidence="17" id="KW-1185">Reference proteome</keyword>
<dbReference type="InterPro" id="IPR041854">
    <property type="entry name" value="BFD-like_2Fe2S-bd_dom_sf"/>
</dbReference>
<comment type="subunit">
    <text evidence="6">Composed of a catalytic GlpA/B dimer and of membrane bound GlpC.</text>
</comment>
<keyword evidence="11" id="KW-0560">Oxidoreductase</keyword>
<dbReference type="GO" id="GO:0019563">
    <property type="term" value="P:glycerol catabolic process"/>
    <property type="evidence" value="ECO:0007669"/>
    <property type="project" value="UniProtKB-UniPathway"/>
</dbReference>
<dbReference type="SUPFAM" id="SSF51905">
    <property type="entry name" value="FAD/NAD(P)-binding domain"/>
    <property type="match status" value="1"/>
</dbReference>
<comment type="cofactor">
    <cofactor evidence="1">
        <name>FMN</name>
        <dbReference type="ChEBI" id="CHEBI:58210"/>
    </cofactor>
</comment>
<evidence type="ECO:0000256" key="11">
    <source>
        <dbReference type="ARBA" id="ARBA00023002"/>
    </source>
</evidence>
<dbReference type="InterPro" id="IPR007419">
    <property type="entry name" value="BFD-like_2Fe2S-bd_dom"/>
</dbReference>
<reference evidence="16 17" key="1">
    <citation type="submission" date="2016-09" db="EMBL/GenBank/DDBJ databases">
        <authorList>
            <person name="Doonan J."/>
            <person name="Pachebat J.A."/>
            <person name="Golyshin P.N."/>
            <person name="Denman S."/>
            <person name="Mcdonald J.E."/>
        </authorList>
    </citation>
    <scope>NUCLEOTIDE SEQUENCE [LARGE SCALE GENOMIC DNA]</scope>
    <source>
        <strain evidence="16 17">NCPPB 3934</strain>
    </source>
</reference>
<dbReference type="PANTHER" id="PTHR11985">
    <property type="entry name" value="GLYCEROL-3-PHOSPHATE DEHYDROGENASE"/>
    <property type="match status" value="1"/>
</dbReference>
<dbReference type="AlphaFoldDB" id="A0A421DLE4"/>
<comment type="similarity">
    <text evidence="5">Belongs to the FAD-dependent glycerol-3-phosphate dehydrogenase family.</text>
</comment>
<organism evidence="16 17">
    <name type="scientific">Brenneria alni</name>
    <dbReference type="NCBI Taxonomy" id="71656"/>
    <lineage>
        <taxon>Bacteria</taxon>
        <taxon>Pseudomonadati</taxon>
        <taxon>Pseudomonadota</taxon>
        <taxon>Gammaproteobacteria</taxon>
        <taxon>Enterobacterales</taxon>
        <taxon>Pectobacteriaceae</taxon>
        <taxon>Brenneria</taxon>
    </lineage>
</organism>
<evidence type="ECO:0000256" key="8">
    <source>
        <dbReference type="ARBA" id="ARBA00022475"/>
    </source>
</evidence>
<dbReference type="PROSITE" id="PS00978">
    <property type="entry name" value="FAD_G3PDH_2"/>
    <property type="match status" value="1"/>
</dbReference>
<keyword evidence="10" id="KW-0274">FAD</keyword>
<evidence type="ECO:0000256" key="6">
    <source>
        <dbReference type="ARBA" id="ARBA00011331"/>
    </source>
</evidence>
<keyword evidence="9" id="KW-0285">Flavoprotein</keyword>
<dbReference type="UniPathway" id="UPA00618">
    <property type="reaction ID" value="UER00673"/>
</dbReference>
<keyword evidence="12" id="KW-0472">Membrane</keyword>
<dbReference type="OrthoDB" id="9801699at2"/>
<dbReference type="GO" id="GO:0010181">
    <property type="term" value="F:FMN binding"/>
    <property type="evidence" value="ECO:0007669"/>
    <property type="project" value="InterPro"/>
</dbReference>
<evidence type="ECO:0000256" key="12">
    <source>
        <dbReference type="ARBA" id="ARBA00023136"/>
    </source>
</evidence>
<accession>A0A421DLE4</accession>
<dbReference type="InterPro" id="IPR017752">
    <property type="entry name" value="G3P_DH_GlpA_su"/>
</dbReference>
<dbReference type="NCBIfam" id="TIGR03377">
    <property type="entry name" value="glycerol3P_GlpA"/>
    <property type="match status" value="1"/>
</dbReference>
<evidence type="ECO:0000256" key="5">
    <source>
        <dbReference type="ARBA" id="ARBA00007330"/>
    </source>
</evidence>
<feature type="domain" description="FAD dependent oxidoreductase" evidence="14">
    <location>
        <begin position="11"/>
        <end position="360"/>
    </location>
</feature>
<dbReference type="PRINTS" id="PR01001">
    <property type="entry name" value="FADG3PDH"/>
</dbReference>
<evidence type="ECO:0000259" key="14">
    <source>
        <dbReference type="Pfam" id="PF01266"/>
    </source>
</evidence>
<dbReference type="RefSeq" id="WP_121575953.1">
    <property type="nucleotide sequence ID" value="NZ_MJLZ01000038.1"/>
</dbReference>
<dbReference type="InterPro" id="IPR000447">
    <property type="entry name" value="G3P_DH_FAD-dep"/>
</dbReference>
<comment type="catalytic activity">
    <reaction evidence="13">
        <text>a quinone + sn-glycerol 3-phosphate = dihydroxyacetone phosphate + a quinol</text>
        <dbReference type="Rhea" id="RHEA:18977"/>
        <dbReference type="ChEBI" id="CHEBI:24646"/>
        <dbReference type="ChEBI" id="CHEBI:57597"/>
        <dbReference type="ChEBI" id="CHEBI:57642"/>
        <dbReference type="ChEBI" id="CHEBI:132124"/>
        <dbReference type="EC" id="1.1.5.3"/>
    </reaction>
</comment>
<dbReference type="GO" id="GO:0046168">
    <property type="term" value="P:glycerol-3-phosphate catabolic process"/>
    <property type="evidence" value="ECO:0007669"/>
    <property type="project" value="TreeGrafter"/>
</dbReference>
<dbReference type="FunFam" id="3.50.50.60:FF:000102">
    <property type="entry name" value="Glycerol-3-phosphate dehydrogenase"/>
    <property type="match status" value="1"/>
</dbReference>
<evidence type="ECO:0000256" key="3">
    <source>
        <dbReference type="ARBA" id="ARBA00004202"/>
    </source>
</evidence>
<evidence type="ECO:0000259" key="15">
    <source>
        <dbReference type="Pfam" id="PF04324"/>
    </source>
</evidence>
<evidence type="ECO:0000256" key="7">
    <source>
        <dbReference type="ARBA" id="ARBA00013029"/>
    </source>
</evidence>
<dbReference type="GO" id="GO:0009331">
    <property type="term" value="C:glycerol-3-phosphate dehydrogenase (FAD) complex"/>
    <property type="evidence" value="ECO:0007669"/>
    <property type="project" value="InterPro"/>
</dbReference>
<keyword evidence="8" id="KW-1003">Cell membrane</keyword>
<dbReference type="GO" id="GO:0050660">
    <property type="term" value="F:flavin adenine dinucleotide binding"/>
    <property type="evidence" value="ECO:0007669"/>
    <property type="project" value="InterPro"/>
</dbReference>
<dbReference type="Proteomes" id="UP000285648">
    <property type="component" value="Unassembled WGS sequence"/>
</dbReference>
<dbReference type="EMBL" id="MJLZ01000038">
    <property type="protein sequence ID" value="RLM20709.1"/>
    <property type="molecule type" value="Genomic_DNA"/>
</dbReference>
<evidence type="ECO:0000256" key="10">
    <source>
        <dbReference type="ARBA" id="ARBA00022827"/>
    </source>
</evidence>
<comment type="caution">
    <text evidence="16">The sequence shown here is derived from an EMBL/GenBank/DDBJ whole genome shotgun (WGS) entry which is preliminary data.</text>
</comment>
<evidence type="ECO:0000256" key="1">
    <source>
        <dbReference type="ARBA" id="ARBA00001917"/>
    </source>
</evidence>
<gene>
    <name evidence="16" type="ORF">BIY29_14840</name>
</gene>
<sequence length="569" mass="61545">MQNNGSYRETDIVVIGGGATGAGTVRDCALRGLRCLLLERHDIATGATGRNHGLLHSGSRYAVTDGESARECIEENRILKRIARHCVEPTDGLFLTLPEDDLAYQAGFIAACHQAGINAQAIDPQEALRLEPAANPALIGAVRVPDGTIDPFRLTSANMIDACEHGAEVLTYHEVIGLIRQGDRITGVRVFDHKNAIESEIYAQVVVNAGGIWGQHIAEYADLRVRMFPAKGALLILGHRINNMVINRCRKPADADILVPGDTISLIGTTSTHIDYDQIDNMAVTPAEVDILMREGAKLAPQLAATRILRAYAGVRPLVANDSDPSGRSVSRGIVLLDHASRDGLEGFITITGGKLMTYRLMAEWVTDKICEKLGCSVACTTAQTPLPGSEQSASHCSAVWQHVSARLSSEQKNHLPENNDRALPLSAPLRGSATYRHGERAGRLLSGERLDSSLVCECEAVTAGEVRYAVASLQVNNLIDLRRRTRVGMGTCQGELCACRAAGLLCRLGQSTPEQSITQLSQFLNERWKGIRPVAWGNTLRESEFTSWVYQGLCGLTASDGQEAHHAL</sequence>
<dbReference type="PANTHER" id="PTHR11985:SF35">
    <property type="entry name" value="ANAEROBIC GLYCEROL-3-PHOSPHATE DEHYDROGENASE SUBUNIT A"/>
    <property type="match status" value="1"/>
</dbReference>
<dbReference type="InterPro" id="IPR036188">
    <property type="entry name" value="FAD/NAD-bd_sf"/>
</dbReference>